<evidence type="ECO:0000313" key="2">
    <source>
        <dbReference type="Proteomes" id="UP000504615"/>
    </source>
</evidence>
<accession>A0A6I9W208</accession>
<protein>
    <submittedName>
        <fullName evidence="3">Uncharacterized protein LOC105424078 isoform X1</fullName>
    </submittedName>
</protein>
<sequence length="126" mass="14165">MSSHYIPESEYISDSLSLSNKKLSTKPACTSTKSNNEVTANMDNGFEDWLNVTDRILEYKPVTDIVKSDGLKYNNTKNTTTSDDKQEKQGTVREMPKAVDDIVEPKKDKTALVTLHGMFESNFPLL</sequence>
<evidence type="ECO:0000256" key="1">
    <source>
        <dbReference type="SAM" id="MobiDB-lite"/>
    </source>
</evidence>
<feature type="compositionally biased region" description="Basic and acidic residues" evidence="1">
    <location>
        <begin position="82"/>
        <end position="93"/>
    </location>
</feature>
<dbReference type="GeneID" id="105424078"/>
<feature type="region of interest" description="Disordered" evidence="1">
    <location>
        <begin position="74"/>
        <end position="93"/>
    </location>
</feature>
<organism evidence="2 3">
    <name type="scientific">Pogonomyrmex barbatus</name>
    <name type="common">red harvester ant</name>
    <dbReference type="NCBI Taxonomy" id="144034"/>
    <lineage>
        <taxon>Eukaryota</taxon>
        <taxon>Metazoa</taxon>
        <taxon>Ecdysozoa</taxon>
        <taxon>Arthropoda</taxon>
        <taxon>Hexapoda</taxon>
        <taxon>Insecta</taxon>
        <taxon>Pterygota</taxon>
        <taxon>Neoptera</taxon>
        <taxon>Endopterygota</taxon>
        <taxon>Hymenoptera</taxon>
        <taxon>Apocrita</taxon>
        <taxon>Aculeata</taxon>
        <taxon>Formicoidea</taxon>
        <taxon>Formicidae</taxon>
        <taxon>Myrmicinae</taxon>
        <taxon>Pogonomyrmex</taxon>
    </lineage>
</organism>
<reference evidence="3" key="1">
    <citation type="submission" date="2025-08" db="UniProtKB">
        <authorList>
            <consortium name="RefSeq"/>
        </authorList>
    </citation>
    <scope>IDENTIFICATION</scope>
</reference>
<keyword evidence="2" id="KW-1185">Reference proteome</keyword>
<dbReference type="AlphaFoldDB" id="A0A6I9W208"/>
<evidence type="ECO:0000313" key="3">
    <source>
        <dbReference type="RefSeq" id="XP_011632424.1"/>
    </source>
</evidence>
<gene>
    <name evidence="3" type="primary">LOC105424078</name>
</gene>
<proteinExistence type="predicted"/>
<dbReference type="RefSeq" id="XP_011632424.1">
    <property type="nucleotide sequence ID" value="XM_011634122.2"/>
</dbReference>
<name>A0A6I9W208_9HYME</name>
<dbReference type="Proteomes" id="UP000504615">
    <property type="component" value="Unplaced"/>
</dbReference>